<dbReference type="AlphaFoldDB" id="A0A3E4QNQ6"/>
<keyword evidence="3" id="KW-0804">Transcription</keyword>
<name>A0A3E4QNQ6_9ACTN</name>
<evidence type="ECO:0000313" key="6">
    <source>
        <dbReference type="EMBL" id="RGL07474.1"/>
    </source>
</evidence>
<dbReference type="EMBL" id="QSRJ01000016">
    <property type="protein sequence ID" value="RGL07474.1"/>
    <property type="molecule type" value="Genomic_DNA"/>
</dbReference>
<feature type="transmembrane region" description="Helical" evidence="4">
    <location>
        <begin position="169"/>
        <end position="186"/>
    </location>
</feature>
<keyword evidence="4" id="KW-0472">Membrane</keyword>
<keyword evidence="4" id="KW-0812">Transmembrane</keyword>
<gene>
    <name evidence="6" type="ORF">DXC81_10395</name>
</gene>
<proteinExistence type="predicted"/>
<dbReference type="PANTHER" id="PTHR44688">
    <property type="entry name" value="DNA-BINDING TRANSCRIPTIONAL ACTIVATOR DEVR_DOSR"/>
    <property type="match status" value="1"/>
</dbReference>
<dbReference type="PROSITE" id="PS50043">
    <property type="entry name" value="HTH_LUXR_2"/>
    <property type="match status" value="1"/>
</dbReference>
<dbReference type="SMART" id="SM00421">
    <property type="entry name" value="HTH_LUXR"/>
    <property type="match status" value="1"/>
</dbReference>
<feature type="transmembrane region" description="Helical" evidence="4">
    <location>
        <begin position="307"/>
        <end position="327"/>
    </location>
</feature>
<dbReference type="InterPro" id="IPR000792">
    <property type="entry name" value="Tscrpt_reg_LuxR_C"/>
</dbReference>
<evidence type="ECO:0000256" key="1">
    <source>
        <dbReference type="ARBA" id="ARBA00023015"/>
    </source>
</evidence>
<evidence type="ECO:0000259" key="5">
    <source>
        <dbReference type="PROSITE" id="PS50043"/>
    </source>
</evidence>
<organism evidence="6 7">
    <name type="scientific">Collinsella tanakaei</name>
    <dbReference type="NCBI Taxonomy" id="626935"/>
    <lineage>
        <taxon>Bacteria</taxon>
        <taxon>Bacillati</taxon>
        <taxon>Actinomycetota</taxon>
        <taxon>Coriobacteriia</taxon>
        <taxon>Coriobacteriales</taxon>
        <taxon>Coriobacteriaceae</taxon>
        <taxon>Collinsella</taxon>
    </lineage>
</organism>
<feature type="domain" description="HTH luxR-type" evidence="5">
    <location>
        <begin position="449"/>
        <end position="514"/>
    </location>
</feature>
<feature type="transmembrane region" description="Helical" evidence="4">
    <location>
        <begin position="279"/>
        <end position="301"/>
    </location>
</feature>
<keyword evidence="2 6" id="KW-0238">DNA-binding</keyword>
<feature type="transmembrane region" description="Helical" evidence="4">
    <location>
        <begin position="21"/>
        <end position="43"/>
    </location>
</feature>
<feature type="transmembrane region" description="Helical" evidence="4">
    <location>
        <begin position="246"/>
        <end position="267"/>
    </location>
</feature>
<comment type="caution">
    <text evidence="6">The sequence shown here is derived from an EMBL/GenBank/DDBJ whole genome shotgun (WGS) entry which is preliminary data.</text>
</comment>
<dbReference type="CDD" id="cd06170">
    <property type="entry name" value="LuxR_C_like"/>
    <property type="match status" value="1"/>
</dbReference>
<dbReference type="PRINTS" id="PR00038">
    <property type="entry name" value="HTHLUXR"/>
</dbReference>
<evidence type="ECO:0000256" key="2">
    <source>
        <dbReference type="ARBA" id="ARBA00023125"/>
    </source>
</evidence>
<evidence type="ECO:0000313" key="7">
    <source>
        <dbReference type="Proteomes" id="UP000260943"/>
    </source>
</evidence>
<keyword evidence="1" id="KW-0805">Transcription regulation</keyword>
<feature type="transmembrane region" description="Helical" evidence="4">
    <location>
        <begin position="113"/>
        <end position="132"/>
    </location>
</feature>
<protein>
    <submittedName>
        <fullName evidence="6">DNA-binding response regulator</fullName>
    </submittedName>
</protein>
<dbReference type="SUPFAM" id="SSF46894">
    <property type="entry name" value="C-terminal effector domain of the bipartite response regulators"/>
    <property type="match status" value="1"/>
</dbReference>
<dbReference type="GO" id="GO:0003677">
    <property type="term" value="F:DNA binding"/>
    <property type="evidence" value="ECO:0007669"/>
    <property type="project" value="UniProtKB-KW"/>
</dbReference>
<feature type="transmembrane region" description="Helical" evidence="4">
    <location>
        <begin position="371"/>
        <end position="395"/>
    </location>
</feature>
<feature type="transmembrane region" description="Helical" evidence="4">
    <location>
        <begin position="144"/>
        <end position="163"/>
    </location>
</feature>
<feature type="transmembrane region" description="Helical" evidence="4">
    <location>
        <begin position="219"/>
        <end position="240"/>
    </location>
</feature>
<accession>A0A3E4QNQ6</accession>
<evidence type="ECO:0000256" key="4">
    <source>
        <dbReference type="SAM" id="Phobius"/>
    </source>
</evidence>
<dbReference type="Pfam" id="PF00196">
    <property type="entry name" value="GerE"/>
    <property type="match status" value="1"/>
</dbReference>
<dbReference type="Gene3D" id="1.10.10.10">
    <property type="entry name" value="Winged helix-like DNA-binding domain superfamily/Winged helix DNA-binding domain"/>
    <property type="match status" value="1"/>
</dbReference>
<feature type="transmembrane region" description="Helical" evidence="4">
    <location>
        <begin position="86"/>
        <end position="107"/>
    </location>
</feature>
<keyword evidence="4" id="KW-1133">Transmembrane helix</keyword>
<reference evidence="6 7" key="1">
    <citation type="submission" date="2018-08" db="EMBL/GenBank/DDBJ databases">
        <title>A genome reference for cultivated species of the human gut microbiota.</title>
        <authorList>
            <person name="Zou Y."/>
            <person name="Xue W."/>
            <person name="Luo G."/>
        </authorList>
    </citation>
    <scope>NUCLEOTIDE SEQUENCE [LARGE SCALE GENOMIC DNA]</scope>
    <source>
        <strain evidence="6 7">TF08-14</strain>
    </source>
</reference>
<dbReference type="PANTHER" id="PTHR44688:SF16">
    <property type="entry name" value="DNA-BINDING TRANSCRIPTIONAL ACTIVATOR DEVR_DOSR"/>
    <property type="match status" value="1"/>
</dbReference>
<dbReference type="GO" id="GO:0006355">
    <property type="term" value="P:regulation of DNA-templated transcription"/>
    <property type="evidence" value="ECO:0007669"/>
    <property type="project" value="InterPro"/>
</dbReference>
<sequence>MSQEKADQTVMPPLGFDAYKVLLPSIFGLALSSTVVNICIQVAHATTGTSTFSGFTMFISAVIISLLFLSTLVVKRFDKRFISSTTAGAVVLAGACSLASAVLEVLGAAPLPWMVLLLGVGITVGSTYLEFYWLRKLRGASAQAAVVVVFAALALSETATFMLSFSSELVWYAAGALFTAAQMIAIKISRTMDAPSDSFPAVSESYFGTDENRFSNRSFLVVAAVGIWFISIPIGMGRGFPAGDPIYMSTVPRFLIMIFVWVVAALWVRNGLKSRMRALTTSIWVVMEILIALGAIFFAIWPKTISIGASFVMAASMVLNAFIWYLTIAFISFGWRDSFYYASAAWVASNMLAVAGMKFDTAITRVMPSNAPVIISIMSFFVLVATQVVFTKLLAAPSEQTESSRAEGPITEADVRRIPLMGVLAISPQAQAPMVNQKPSVHIATSVMEMAQTFGLTGREVEVLTLYALGHTQARVSEELKLSPNTVHTHIKRIYDKTDLHSRQEILDYIAEYGTHGA</sequence>
<dbReference type="InterPro" id="IPR036388">
    <property type="entry name" value="WH-like_DNA-bd_sf"/>
</dbReference>
<evidence type="ECO:0000256" key="3">
    <source>
        <dbReference type="ARBA" id="ARBA00023163"/>
    </source>
</evidence>
<dbReference type="InterPro" id="IPR016032">
    <property type="entry name" value="Sig_transdc_resp-reg_C-effctor"/>
</dbReference>
<feature type="transmembrane region" description="Helical" evidence="4">
    <location>
        <begin position="339"/>
        <end position="359"/>
    </location>
</feature>
<dbReference type="Proteomes" id="UP000260943">
    <property type="component" value="Unassembled WGS sequence"/>
</dbReference>
<feature type="transmembrane region" description="Helical" evidence="4">
    <location>
        <begin position="55"/>
        <end position="74"/>
    </location>
</feature>
<dbReference type="RefSeq" id="WP_117680322.1">
    <property type="nucleotide sequence ID" value="NZ_QSRJ01000016.1"/>
</dbReference>